<organism evidence="2 3">
    <name type="scientific">Stereocaulon virgatum</name>
    <dbReference type="NCBI Taxonomy" id="373712"/>
    <lineage>
        <taxon>Eukaryota</taxon>
        <taxon>Fungi</taxon>
        <taxon>Dikarya</taxon>
        <taxon>Ascomycota</taxon>
        <taxon>Pezizomycotina</taxon>
        <taxon>Lecanoromycetes</taxon>
        <taxon>OSLEUM clade</taxon>
        <taxon>Lecanoromycetidae</taxon>
        <taxon>Lecanorales</taxon>
        <taxon>Lecanorineae</taxon>
        <taxon>Stereocaulaceae</taxon>
        <taxon>Stereocaulon</taxon>
    </lineage>
</organism>
<dbReference type="Proteomes" id="UP001590950">
    <property type="component" value="Unassembled WGS sequence"/>
</dbReference>
<gene>
    <name evidence="2" type="ORF">N7G274_008687</name>
</gene>
<reference evidence="2 3" key="1">
    <citation type="submission" date="2024-09" db="EMBL/GenBank/DDBJ databases">
        <title>Rethinking Asexuality: The Enigmatic Case of Functional Sexual Genes in Lepraria (Stereocaulaceae).</title>
        <authorList>
            <person name="Doellman M."/>
            <person name="Sun Y."/>
            <person name="Barcenas-Pena A."/>
            <person name="Lumbsch H.T."/>
            <person name="Grewe F."/>
        </authorList>
    </citation>
    <scope>NUCLEOTIDE SEQUENCE [LARGE SCALE GENOMIC DNA]</scope>
    <source>
        <strain evidence="2 3">Mercado 3170</strain>
    </source>
</reference>
<name>A0ABR3ZY72_9LECA</name>
<dbReference type="SUPFAM" id="SSF52540">
    <property type="entry name" value="P-loop containing nucleoside triphosphate hydrolases"/>
    <property type="match status" value="1"/>
</dbReference>
<keyword evidence="3" id="KW-1185">Reference proteome</keyword>
<feature type="compositionally biased region" description="Low complexity" evidence="1">
    <location>
        <begin position="250"/>
        <end position="267"/>
    </location>
</feature>
<dbReference type="PANTHER" id="PTHR48419">
    <property type="entry name" value="SULFOTRANSFERASE DOMAIN-CONTAINING PROTEIN"/>
    <property type="match status" value="1"/>
</dbReference>
<sequence>MSNKPIFVATHPRACSTAFERVFMTCRDTLQCIHEPFGDAFYYGPERLSSRYENDEKGRIDSGFAESTFKTILDRIEREGDEGKRLFIKDIIHYLFPPNGAPPSIAPSLERKERGVGTSSKAPTNSGFCGVTSVPTNGTTDGTKLGAPYPYGTNAEPANPTVIPSAILDQFHFTFLIRHPRSSIPSYYRCTVPPLDKLTGFYNFMPSEAGYDELRRMFDYLRSIGQVGPGIATRSTNGTETTGNAVIHSNGETNGHATTNGTATTNGDSPKIDICVVDADDLLDDPKGIIEAYCKSVGIPYSPEMLNWDSKEDQQQAKAAFEKWHGFHEDAKNSCDLKPRMQKQPKTREVEDKEWREKFGEKGARTIRETVDANVEDYEYLKQFALKV</sequence>
<proteinExistence type="predicted"/>
<dbReference type="Gene3D" id="3.40.50.300">
    <property type="entry name" value="P-loop containing nucleotide triphosphate hydrolases"/>
    <property type="match status" value="1"/>
</dbReference>
<evidence type="ECO:0008006" key="4">
    <source>
        <dbReference type="Google" id="ProtNLM"/>
    </source>
</evidence>
<dbReference type="EMBL" id="JBEFKJ010000031">
    <property type="protein sequence ID" value="KAL2038639.1"/>
    <property type="molecule type" value="Genomic_DNA"/>
</dbReference>
<evidence type="ECO:0000256" key="1">
    <source>
        <dbReference type="SAM" id="MobiDB-lite"/>
    </source>
</evidence>
<evidence type="ECO:0000313" key="3">
    <source>
        <dbReference type="Proteomes" id="UP001590950"/>
    </source>
</evidence>
<comment type="caution">
    <text evidence="2">The sequence shown here is derived from an EMBL/GenBank/DDBJ whole genome shotgun (WGS) entry which is preliminary data.</text>
</comment>
<feature type="region of interest" description="Disordered" evidence="1">
    <location>
        <begin position="247"/>
        <end position="268"/>
    </location>
</feature>
<dbReference type="InterPro" id="IPR053226">
    <property type="entry name" value="Pyrrolopyrazine_biosynth_F"/>
</dbReference>
<accession>A0ABR3ZY72</accession>
<protein>
    <recommendedName>
        <fullName evidence="4">P-loop containing nucleoside triphosphate hydrolase protein</fullName>
    </recommendedName>
</protein>
<dbReference type="PANTHER" id="PTHR48419:SF1">
    <property type="entry name" value="SULFOTRANSFERASE DOMAIN-CONTAINING PROTEIN"/>
    <property type="match status" value="1"/>
</dbReference>
<feature type="compositionally biased region" description="Polar residues" evidence="1">
    <location>
        <begin position="117"/>
        <end position="141"/>
    </location>
</feature>
<dbReference type="InterPro" id="IPR027417">
    <property type="entry name" value="P-loop_NTPase"/>
</dbReference>
<feature type="region of interest" description="Disordered" evidence="1">
    <location>
        <begin position="115"/>
        <end position="141"/>
    </location>
</feature>
<evidence type="ECO:0000313" key="2">
    <source>
        <dbReference type="EMBL" id="KAL2038639.1"/>
    </source>
</evidence>
<dbReference type="Pfam" id="PF19798">
    <property type="entry name" value="Sulfotransfer_5"/>
    <property type="match status" value="1"/>
</dbReference>